<keyword evidence="7" id="KW-0378">Hydrolase</keyword>
<gene>
    <name evidence="13" type="ORF">CTOB1V02_LOCUS6578</name>
</gene>
<evidence type="ECO:0000256" key="1">
    <source>
        <dbReference type="ARBA" id="ARBA00001947"/>
    </source>
</evidence>
<keyword evidence="8" id="KW-0862">Zinc</keyword>
<dbReference type="GO" id="GO:0005615">
    <property type="term" value="C:extracellular space"/>
    <property type="evidence" value="ECO:0007669"/>
    <property type="project" value="TreeGrafter"/>
</dbReference>
<sequence length="413" mass="46238">MKLLALFLALVGLSRCSVVEDQVETFDGDIVIQVTPRTPEQLATLGLMMRKAPMVDFWREPKTVGQAVEIHLPRDQQDFPLKFFKAYGFDAEVVIEDLGALIAGEKRNLESRWSDWTSYESLESIEGFLVQTADAYDFVSLSSVGNSYEGRDVWMLNINKPNEEGLPKKVAVLEFQIHAREWISSAVGTWMINELLTNPAYDEILQTWDFHIFPISNPDGFAFTKTNNRLWRKTRSDHNSIFGCRGVDPNRNWDWSFAGPGTSNDKCSEIYHGPEAFSESEVKAISDYVLNMSPRADIYLSFHSYSQFILLPWGDTTVPPDDVDELLDVGLAGEAALEAVYGTQYETGTIPDLLNLAAGSSIDWVKGAAGVKWTFAYELRDKGQYGFLLPADQIIPCAEETFAGVIAMLNALP</sequence>
<dbReference type="GO" id="GO:0004181">
    <property type="term" value="F:metallocarboxypeptidase activity"/>
    <property type="evidence" value="ECO:0007669"/>
    <property type="project" value="InterPro"/>
</dbReference>
<reference evidence="13" key="1">
    <citation type="submission" date="2020-11" db="EMBL/GenBank/DDBJ databases">
        <authorList>
            <person name="Tran Van P."/>
        </authorList>
    </citation>
    <scope>NUCLEOTIDE SEQUENCE</scope>
</reference>
<comment type="cofactor">
    <cofactor evidence="1">
        <name>Zn(2+)</name>
        <dbReference type="ChEBI" id="CHEBI:29105"/>
    </cofactor>
</comment>
<dbReference type="GO" id="GO:0006508">
    <property type="term" value="P:proteolysis"/>
    <property type="evidence" value="ECO:0007669"/>
    <property type="project" value="UniProtKB-KW"/>
</dbReference>
<accession>A0A7R8WBS5</accession>
<dbReference type="EMBL" id="OB661660">
    <property type="protein sequence ID" value="CAD7228700.1"/>
    <property type="molecule type" value="Genomic_DNA"/>
</dbReference>
<keyword evidence="5" id="KW-0479">Metal-binding</keyword>
<protein>
    <recommendedName>
        <fullName evidence="12">Peptidase M14 domain-containing protein</fullName>
    </recommendedName>
</protein>
<evidence type="ECO:0000256" key="5">
    <source>
        <dbReference type="ARBA" id="ARBA00022723"/>
    </source>
</evidence>
<evidence type="ECO:0000259" key="12">
    <source>
        <dbReference type="PROSITE" id="PS52035"/>
    </source>
</evidence>
<keyword evidence="3" id="KW-0121">Carboxypeptidase</keyword>
<organism evidence="13">
    <name type="scientific">Cyprideis torosa</name>
    <dbReference type="NCBI Taxonomy" id="163714"/>
    <lineage>
        <taxon>Eukaryota</taxon>
        <taxon>Metazoa</taxon>
        <taxon>Ecdysozoa</taxon>
        <taxon>Arthropoda</taxon>
        <taxon>Crustacea</taxon>
        <taxon>Oligostraca</taxon>
        <taxon>Ostracoda</taxon>
        <taxon>Podocopa</taxon>
        <taxon>Podocopida</taxon>
        <taxon>Cytherocopina</taxon>
        <taxon>Cytheroidea</taxon>
        <taxon>Cytherideidae</taxon>
        <taxon>Cyprideis</taxon>
    </lineage>
</organism>
<dbReference type="Gene3D" id="3.30.70.340">
    <property type="entry name" value="Metallocarboxypeptidase-like"/>
    <property type="match status" value="1"/>
</dbReference>
<dbReference type="PANTHER" id="PTHR11705">
    <property type="entry name" value="PROTEASE FAMILY M14 CARBOXYPEPTIDASE A,B"/>
    <property type="match status" value="1"/>
</dbReference>
<evidence type="ECO:0000256" key="2">
    <source>
        <dbReference type="ARBA" id="ARBA00005988"/>
    </source>
</evidence>
<evidence type="ECO:0000256" key="9">
    <source>
        <dbReference type="ARBA" id="ARBA00023049"/>
    </source>
</evidence>
<keyword evidence="10" id="KW-1015">Disulfide bond</keyword>
<keyword evidence="9" id="KW-0482">Metalloprotease</keyword>
<comment type="similarity">
    <text evidence="2 11">Belongs to the peptidase M14 family.</text>
</comment>
<evidence type="ECO:0000256" key="10">
    <source>
        <dbReference type="ARBA" id="ARBA00023157"/>
    </source>
</evidence>
<dbReference type="OrthoDB" id="3626597at2759"/>
<evidence type="ECO:0000256" key="3">
    <source>
        <dbReference type="ARBA" id="ARBA00022645"/>
    </source>
</evidence>
<evidence type="ECO:0000256" key="8">
    <source>
        <dbReference type="ARBA" id="ARBA00022833"/>
    </source>
</evidence>
<dbReference type="PROSITE" id="PS52035">
    <property type="entry name" value="PEPTIDASE_M14"/>
    <property type="match status" value="1"/>
</dbReference>
<dbReference type="InterPro" id="IPR036990">
    <property type="entry name" value="M14A-like_propep"/>
</dbReference>
<proteinExistence type="inferred from homology"/>
<dbReference type="FunFam" id="3.40.630.10:FF:000084">
    <property type="entry name" value="Carboxypeptidase B2"/>
    <property type="match status" value="1"/>
</dbReference>
<dbReference type="CDD" id="cd03860">
    <property type="entry name" value="M14_CP_A-B_like"/>
    <property type="match status" value="1"/>
</dbReference>
<name>A0A7R8WBS5_9CRUS</name>
<evidence type="ECO:0000313" key="13">
    <source>
        <dbReference type="EMBL" id="CAD7228700.1"/>
    </source>
</evidence>
<keyword evidence="4" id="KW-0645">Protease</keyword>
<dbReference type="SMART" id="SM00631">
    <property type="entry name" value="Zn_pept"/>
    <property type="match status" value="1"/>
</dbReference>
<evidence type="ECO:0000256" key="11">
    <source>
        <dbReference type="PROSITE-ProRule" id="PRU01379"/>
    </source>
</evidence>
<dbReference type="GO" id="GO:0008270">
    <property type="term" value="F:zinc ion binding"/>
    <property type="evidence" value="ECO:0007669"/>
    <property type="project" value="InterPro"/>
</dbReference>
<evidence type="ECO:0000256" key="4">
    <source>
        <dbReference type="ARBA" id="ARBA00022670"/>
    </source>
</evidence>
<feature type="active site" description="Proton donor/acceptor" evidence="11">
    <location>
        <position position="378"/>
    </location>
</feature>
<dbReference type="SUPFAM" id="SSF54897">
    <property type="entry name" value="Protease propeptides/inhibitors"/>
    <property type="match status" value="1"/>
</dbReference>
<dbReference type="InterPro" id="IPR003146">
    <property type="entry name" value="M14A_act_pep"/>
</dbReference>
<dbReference type="Pfam" id="PF00246">
    <property type="entry name" value="Peptidase_M14"/>
    <property type="match status" value="1"/>
</dbReference>
<feature type="domain" description="Peptidase M14" evidence="12">
    <location>
        <begin position="118"/>
        <end position="412"/>
    </location>
</feature>
<dbReference type="Gene3D" id="3.40.630.10">
    <property type="entry name" value="Zn peptidases"/>
    <property type="match status" value="1"/>
</dbReference>
<dbReference type="SUPFAM" id="SSF53187">
    <property type="entry name" value="Zn-dependent exopeptidases"/>
    <property type="match status" value="1"/>
</dbReference>
<dbReference type="Pfam" id="PF02244">
    <property type="entry name" value="Propep_M14"/>
    <property type="match status" value="1"/>
</dbReference>
<evidence type="ECO:0000256" key="6">
    <source>
        <dbReference type="ARBA" id="ARBA00022729"/>
    </source>
</evidence>
<dbReference type="PANTHER" id="PTHR11705:SF153">
    <property type="entry name" value="ZINC CARBOXYPEPTIDASE A 1-LIKE PROTEIN"/>
    <property type="match status" value="1"/>
</dbReference>
<dbReference type="AlphaFoldDB" id="A0A7R8WBS5"/>
<keyword evidence="6" id="KW-0732">Signal</keyword>
<dbReference type="PRINTS" id="PR00765">
    <property type="entry name" value="CRBOXYPTASEA"/>
</dbReference>
<evidence type="ECO:0000256" key="7">
    <source>
        <dbReference type="ARBA" id="ARBA00022801"/>
    </source>
</evidence>
<dbReference type="InterPro" id="IPR000834">
    <property type="entry name" value="Peptidase_M14"/>
</dbReference>